<dbReference type="KEGG" id="meso:BSQ44_25855"/>
<name>A0A1L3SZT0_9HYPH</name>
<accession>A0A1L3SZT0</accession>
<reference evidence="1 2" key="1">
    <citation type="submission" date="2016-11" db="EMBL/GenBank/DDBJ databases">
        <title>Mesorhizobium oceanicum sp. nov., isolated from deep seawater in South China Sea.</title>
        <authorList>
            <person name="Fu G.-Y."/>
        </authorList>
    </citation>
    <scope>NUCLEOTIDE SEQUENCE [LARGE SCALE GENOMIC DNA]</scope>
    <source>
        <strain evidence="1 2">B7</strain>
        <plasmid evidence="2">Plasmid unnamed1</plasmid>
    </source>
</reference>
<protein>
    <submittedName>
        <fullName evidence="1">Uncharacterized protein</fullName>
    </submittedName>
</protein>
<dbReference type="RefSeq" id="WP_072608372.1">
    <property type="nucleotide sequence ID" value="NZ_CP018172.1"/>
</dbReference>
<dbReference type="Proteomes" id="UP000182840">
    <property type="component" value="Plasmid unnamed1"/>
</dbReference>
<dbReference type="EMBL" id="CP018172">
    <property type="protein sequence ID" value="APH74916.1"/>
    <property type="molecule type" value="Genomic_DNA"/>
</dbReference>
<organism evidence="1 2">
    <name type="scientific">Aquibium oceanicum</name>
    <dbReference type="NCBI Taxonomy" id="1670800"/>
    <lineage>
        <taxon>Bacteria</taxon>
        <taxon>Pseudomonadati</taxon>
        <taxon>Pseudomonadota</taxon>
        <taxon>Alphaproteobacteria</taxon>
        <taxon>Hyphomicrobiales</taxon>
        <taxon>Phyllobacteriaceae</taxon>
        <taxon>Aquibium</taxon>
    </lineage>
</organism>
<dbReference type="AlphaFoldDB" id="A0A1L3SZT0"/>
<evidence type="ECO:0000313" key="1">
    <source>
        <dbReference type="EMBL" id="APH74916.1"/>
    </source>
</evidence>
<keyword evidence="2" id="KW-1185">Reference proteome</keyword>
<geneLocation type="plasmid" evidence="1">
    <name>unnamed1</name>
</geneLocation>
<keyword evidence="1" id="KW-0614">Plasmid</keyword>
<proteinExistence type="predicted"/>
<evidence type="ECO:0000313" key="2">
    <source>
        <dbReference type="Proteomes" id="UP000182840"/>
    </source>
</evidence>
<sequence>MEQRIVDSRDDFAQWAIDRANAILTDQGSNLATASRRGDEAQIGETAQALGQAIVDALLEAFDGLVGDR</sequence>
<gene>
    <name evidence="1" type="ORF">BSQ44_25855</name>
</gene>
<dbReference type="OrthoDB" id="8086008at2"/>